<evidence type="ECO:0000313" key="1">
    <source>
        <dbReference type="EMBL" id="SED89704.1"/>
    </source>
</evidence>
<proteinExistence type="predicted"/>
<reference evidence="2" key="1">
    <citation type="submission" date="2016-10" db="EMBL/GenBank/DDBJ databases">
        <authorList>
            <person name="Varghese N."/>
            <person name="Submissions S."/>
        </authorList>
    </citation>
    <scope>NUCLEOTIDE SEQUENCE [LARGE SCALE GENOMIC DNA]</scope>
    <source>
        <strain evidence="2">DSM 12111</strain>
    </source>
</reference>
<sequence length="398" mass="44144">MSTRDLVVFAEDWASHPSSTQHLIKRLSEHYRVLWVNSIGLRRPRLCATDMQRVYRKLLSMCAGQVSAEPSNTPTGSIHVLRPRVISWPGSRVAAALNRLLLGRQLRHAMDALGMSRPLVWTSLPSAIEVLDELDPSAVIYYCGDDFSALAGVDHAPVADQEARVLARADLILAASETLAQRFPAAKTHCLPHGVDTQQFAKKQWPRPADLPAGKPIAGFYGSLSNWLDQAMLKQVAQALPDWNIVLIGPCQCNIDSLLREPNITWLGPKAHEALPAYVQHWQVSLLPFVDNAQIRACNPLKLREYLASGKPVVSTAFPAVMPYRDSLHLADSAEHFARAIVTAAVDAPAPGEQWLERLDDWRSVRRLAQAAERRQACVHSESWEQRTDVLAGLLRAL</sequence>
<keyword evidence="1" id="KW-0808">Transferase</keyword>
<gene>
    <name evidence="1" type="ORF">SAMN05421553_3589</name>
</gene>
<name>A0A1H5EFF7_PSEAG</name>
<organism evidence="1 2">
    <name type="scientific">Pseudomonas anguilliseptica</name>
    <dbReference type="NCBI Taxonomy" id="53406"/>
    <lineage>
        <taxon>Bacteria</taxon>
        <taxon>Pseudomonadati</taxon>
        <taxon>Pseudomonadota</taxon>
        <taxon>Gammaproteobacteria</taxon>
        <taxon>Pseudomonadales</taxon>
        <taxon>Pseudomonadaceae</taxon>
        <taxon>Pseudomonas</taxon>
    </lineage>
</organism>
<dbReference type="Pfam" id="PF13692">
    <property type="entry name" value="Glyco_trans_1_4"/>
    <property type="match status" value="1"/>
</dbReference>
<accession>A0A1H5EFF7</accession>
<dbReference type="GO" id="GO:0016740">
    <property type="term" value="F:transferase activity"/>
    <property type="evidence" value="ECO:0007669"/>
    <property type="project" value="UniProtKB-KW"/>
</dbReference>
<dbReference type="AlphaFoldDB" id="A0A1H5EFF7"/>
<dbReference type="PANTHER" id="PTHR12526">
    <property type="entry name" value="GLYCOSYLTRANSFERASE"/>
    <property type="match status" value="1"/>
</dbReference>
<dbReference type="STRING" id="53406.SAMN05421553_3589"/>
<dbReference type="Proteomes" id="UP000242849">
    <property type="component" value="Unassembled WGS sequence"/>
</dbReference>
<evidence type="ECO:0000313" key="2">
    <source>
        <dbReference type="Proteomes" id="UP000242849"/>
    </source>
</evidence>
<dbReference type="PANTHER" id="PTHR12526:SF630">
    <property type="entry name" value="GLYCOSYLTRANSFERASE"/>
    <property type="match status" value="1"/>
</dbReference>
<protein>
    <submittedName>
        <fullName evidence="1">Glycosyltransferase involved in cell wall bisynthesis</fullName>
    </submittedName>
</protein>
<dbReference type="OrthoDB" id="9769600at2"/>
<dbReference type="SUPFAM" id="SSF53756">
    <property type="entry name" value="UDP-Glycosyltransferase/glycogen phosphorylase"/>
    <property type="match status" value="1"/>
</dbReference>
<dbReference type="Gene3D" id="3.40.50.2000">
    <property type="entry name" value="Glycogen Phosphorylase B"/>
    <property type="match status" value="1"/>
</dbReference>
<keyword evidence="2" id="KW-1185">Reference proteome</keyword>
<dbReference type="EMBL" id="FNSC01000001">
    <property type="protein sequence ID" value="SED89704.1"/>
    <property type="molecule type" value="Genomic_DNA"/>
</dbReference>